<accession>A0A7G1GBW8</accession>
<evidence type="ECO:0000313" key="3">
    <source>
        <dbReference type="EMBL" id="BBE31439.1"/>
    </source>
</evidence>
<dbReference type="InterPro" id="IPR029056">
    <property type="entry name" value="Ribokinase-like"/>
</dbReference>
<reference evidence="3 4" key="1">
    <citation type="submission" date="2018-06" db="EMBL/GenBank/DDBJ databases">
        <title>Genome sequencing of Oceanotoga sp. sy52.</title>
        <authorList>
            <person name="Mori K."/>
        </authorList>
    </citation>
    <scope>NUCLEOTIDE SEQUENCE [LARGE SCALE GENOMIC DNA]</scope>
    <source>
        <strain evidence="4">sy52</strain>
    </source>
</reference>
<organism evidence="3 4">
    <name type="scientific">Tepiditoga spiralis</name>
    <dbReference type="NCBI Taxonomy" id="2108365"/>
    <lineage>
        <taxon>Bacteria</taxon>
        <taxon>Thermotogati</taxon>
        <taxon>Thermotogota</taxon>
        <taxon>Thermotogae</taxon>
        <taxon>Petrotogales</taxon>
        <taxon>Petrotogaceae</taxon>
        <taxon>Tepiditoga</taxon>
    </lineage>
</organism>
<proteinExistence type="predicted"/>
<dbReference type="GO" id="GO:0046872">
    <property type="term" value="F:metal ion binding"/>
    <property type="evidence" value="ECO:0007669"/>
    <property type="project" value="UniProtKB-KW"/>
</dbReference>
<dbReference type="CDD" id="cd01941">
    <property type="entry name" value="YeiC_kinase_like"/>
    <property type="match status" value="1"/>
</dbReference>
<dbReference type="SUPFAM" id="SSF53613">
    <property type="entry name" value="Ribokinase-like"/>
    <property type="match status" value="1"/>
</dbReference>
<name>A0A7G1GBW8_9BACT</name>
<dbReference type="EMBL" id="AP018712">
    <property type="protein sequence ID" value="BBE31439.1"/>
    <property type="molecule type" value="Genomic_DNA"/>
</dbReference>
<dbReference type="GO" id="GO:0016301">
    <property type="term" value="F:kinase activity"/>
    <property type="evidence" value="ECO:0007669"/>
    <property type="project" value="UniProtKB-KW"/>
</dbReference>
<keyword evidence="3" id="KW-0418">Kinase</keyword>
<dbReference type="GO" id="GO:0005737">
    <property type="term" value="C:cytoplasm"/>
    <property type="evidence" value="ECO:0007669"/>
    <property type="project" value="TreeGrafter"/>
</dbReference>
<keyword evidence="3" id="KW-0808">Transferase</keyword>
<dbReference type="PANTHER" id="PTHR42909">
    <property type="entry name" value="ZGC:136858"/>
    <property type="match status" value="1"/>
</dbReference>
<keyword evidence="4" id="KW-1185">Reference proteome</keyword>
<dbReference type="PANTHER" id="PTHR42909:SF1">
    <property type="entry name" value="CARBOHYDRATE KINASE PFKB DOMAIN-CONTAINING PROTEIN"/>
    <property type="match status" value="1"/>
</dbReference>
<dbReference type="GO" id="GO:0016798">
    <property type="term" value="F:hydrolase activity, acting on glycosyl bonds"/>
    <property type="evidence" value="ECO:0007669"/>
    <property type="project" value="TreeGrafter"/>
</dbReference>
<evidence type="ECO:0000256" key="1">
    <source>
        <dbReference type="ARBA" id="ARBA00022723"/>
    </source>
</evidence>
<sequence length="304" mass="34688">MRLIISVIGGINVDIKGFSKNIIMKNSNPGNIKFSCGGVARNIAENLGRLNIPVKLFGIVGNDFFGNYVIKETKKYGVNTNFIETIKNKQTGIYLSIVDNKDMLVSISDMNSIDHLNKEYIDKNEKNIFNSKYIILDTNLNEEILKYIVYKNIHYKRTLILNTVSIQKAKKIYNIKNNIQYIITNLYEFNSFFNKDIKNIEELKEIKNYDSLCDIIITLGENGIFDLKNKKHYKSLKANIKDANGAGDAFLSGFVYGLYNNKSIDESILFGQCTSVITLESENSVSEILSKDVLDNKFYREVVK</sequence>
<keyword evidence="1" id="KW-0479">Metal-binding</keyword>
<evidence type="ECO:0000259" key="2">
    <source>
        <dbReference type="Pfam" id="PF00294"/>
    </source>
</evidence>
<protein>
    <submittedName>
        <fullName evidence="3">Carbohydrate kinase</fullName>
    </submittedName>
</protein>
<dbReference type="InterPro" id="IPR011611">
    <property type="entry name" value="PfkB_dom"/>
</dbReference>
<dbReference type="Proteomes" id="UP000516361">
    <property type="component" value="Chromosome"/>
</dbReference>
<dbReference type="Pfam" id="PF00294">
    <property type="entry name" value="PfkB"/>
    <property type="match status" value="1"/>
</dbReference>
<feature type="domain" description="Carbohydrate kinase PfkB" evidence="2">
    <location>
        <begin position="5"/>
        <end position="285"/>
    </location>
</feature>
<evidence type="ECO:0000313" key="4">
    <source>
        <dbReference type="Proteomes" id="UP000516361"/>
    </source>
</evidence>
<dbReference type="AlphaFoldDB" id="A0A7G1GBW8"/>
<gene>
    <name evidence="3" type="ORF">OSSY52_15800</name>
</gene>
<dbReference type="Gene3D" id="3.40.1190.20">
    <property type="match status" value="1"/>
</dbReference>
<dbReference type="RefSeq" id="WP_190613972.1">
    <property type="nucleotide sequence ID" value="NZ_AP018712.1"/>
</dbReference>
<dbReference type="GO" id="GO:0004730">
    <property type="term" value="F:pseudouridylate synthase activity"/>
    <property type="evidence" value="ECO:0007669"/>
    <property type="project" value="TreeGrafter"/>
</dbReference>
<dbReference type="KEGG" id="ocy:OSSY52_15800"/>
<dbReference type="InParanoid" id="A0A7G1GBW8"/>